<evidence type="ECO:0000256" key="1">
    <source>
        <dbReference type="SAM" id="SignalP"/>
    </source>
</evidence>
<feature type="signal peptide" evidence="1">
    <location>
        <begin position="1"/>
        <end position="22"/>
    </location>
</feature>
<dbReference type="InterPro" id="IPR019734">
    <property type="entry name" value="TPR_rpt"/>
</dbReference>
<dbReference type="PANTHER" id="PTHR12558">
    <property type="entry name" value="CELL DIVISION CYCLE 16,23,27"/>
    <property type="match status" value="1"/>
</dbReference>
<dbReference type="SMART" id="SM00028">
    <property type="entry name" value="TPR"/>
    <property type="match status" value="7"/>
</dbReference>
<evidence type="ECO:0000313" key="2">
    <source>
        <dbReference type="EMBL" id="HJA86858.1"/>
    </source>
</evidence>
<proteinExistence type="predicted"/>
<dbReference type="PANTHER" id="PTHR12558:SF13">
    <property type="entry name" value="CELL DIVISION CYCLE PROTEIN 27 HOMOLOG"/>
    <property type="match status" value="1"/>
</dbReference>
<dbReference type="Gene3D" id="1.25.40.10">
    <property type="entry name" value="Tetratricopeptide repeat domain"/>
    <property type="match status" value="3"/>
</dbReference>
<sequence>MKRNGCLLSFIAVFICFLSLYAANVVTDDDRLRTPDYYEVTVRGMFKQGKWEEGKQLLDQGLEKFPEVTGLNELNGQYYYQKKNYDEARFYLIISVRDNPDNVRAKQLLIKVEEETKNYSSAICYVNELLEINPYWRGLWKKKIGLYRLQGNHVEANRLLKRLHQIYPNDTAVSREYAYGVEENFYRLYKIRDRAGSIDALRELVDLMPDSTTYYLYLSNLLLQQGNTTEALEVTGKGVSRLPGSTDLITKRAGILAGEGRYAEALAFVKERMRFNRSSRLAAFYNGLMAEAANAARMNDPYVLYGKVYENSKSDEALDYMMNTAILRRYDEDALYYLAEAKKKRGELPGLLYKEYVVYRRMGNTGKAYNALKTLYDLNPTDAEIANELALLRMNEADKLMADRFYGEALPYATAAANRAQDSIIRASAWNKVFACNYELRRYNNALEALDSLHANNPDEPTYLVKLTDVYGKLGRGDEALHLLADAMQDTTKLGERALYASAYEETAIPYIKKLIEKGASHKALMESERLLQVNPSSMEGLQYAINMSALLGRHDDFDRYTASARAIYPEETDFIVKQATSYCRQKQFQRAIDLVRPSLDTYPDNAGLVGAFSENSELRTYQLLKEHRPETALAVADTALLFDESNPSLMLAKGTAHEALKQYDSAYVYQSKYKPAPEERRSHRRHLEGLQSRSYKNEVFLEYMQGRYGEEDIINSVATAAYTRKLKHDDVTGRIYYAGRDGSAAGEDPTDQVPGGVGVQLQGEWTHYFSRKWSVMANAAWASRYFPQISATAQVTYTTNKDVEWDVHASYRKIRFYDKRFAWEQPEGDPNAEGFWVFDHWNETKHHLVSAGLGAAKSWDKVRVSGKVDGFLLNKKLFVNAATQVKFFPTNDGRTNVYFTGSIGSAPEAGLIEYAMPGTFSKMNTMVGLGGSYMINKNISVGVLGTWNTFYNQVNAREGGYSDFMDYLETSYRNLYNIYVQLQIHF</sequence>
<dbReference type="EMBL" id="DWZI01000060">
    <property type="protein sequence ID" value="HJA86858.1"/>
    <property type="molecule type" value="Genomic_DNA"/>
</dbReference>
<dbReference type="InterPro" id="IPR011990">
    <property type="entry name" value="TPR-like_helical_dom_sf"/>
</dbReference>
<dbReference type="AlphaFoldDB" id="A0A9D2HZE6"/>
<reference evidence="2" key="1">
    <citation type="journal article" date="2021" name="PeerJ">
        <title>Extensive microbial diversity within the chicken gut microbiome revealed by metagenomics and culture.</title>
        <authorList>
            <person name="Gilroy R."/>
            <person name="Ravi A."/>
            <person name="Getino M."/>
            <person name="Pursley I."/>
            <person name="Horton D.L."/>
            <person name="Alikhan N.F."/>
            <person name="Baker D."/>
            <person name="Gharbi K."/>
            <person name="Hall N."/>
            <person name="Watson M."/>
            <person name="Adriaenssens E.M."/>
            <person name="Foster-Nyarko E."/>
            <person name="Jarju S."/>
            <person name="Secka A."/>
            <person name="Antonio M."/>
            <person name="Oren A."/>
            <person name="Chaudhuri R.R."/>
            <person name="La Ragione R."/>
            <person name="Hildebrand F."/>
            <person name="Pallen M.J."/>
        </authorList>
    </citation>
    <scope>NUCLEOTIDE SEQUENCE</scope>
    <source>
        <strain evidence="2">ChiHjej12B11-9795</strain>
    </source>
</reference>
<dbReference type="Pfam" id="PF13432">
    <property type="entry name" value="TPR_16"/>
    <property type="match status" value="2"/>
</dbReference>
<dbReference type="Proteomes" id="UP000823862">
    <property type="component" value="Unassembled WGS sequence"/>
</dbReference>
<evidence type="ECO:0000313" key="3">
    <source>
        <dbReference type="Proteomes" id="UP000823862"/>
    </source>
</evidence>
<organism evidence="2 3">
    <name type="scientific">Candidatus Bacteroides avicola</name>
    <dbReference type="NCBI Taxonomy" id="2838468"/>
    <lineage>
        <taxon>Bacteria</taxon>
        <taxon>Pseudomonadati</taxon>
        <taxon>Bacteroidota</taxon>
        <taxon>Bacteroidia</taxon>
        <taxon>Bacteroidales</taxon>
        <taxon>Bacteroidaceae</taxon>
        <taxon>Bacteroides</taxon>
    </lineage>
</organism>
<reference evidence="2" key="2">
    <citation type="submission" date="2021-04" db="EMBL/GenBank/DDBJ databases">
        <authorList>
            <person name="Gilroy R."/>
        </authorList>
    </citation>
    <scope>NUCLEOTIDE SEQUENCE</scope>
    <source>
        <strain evidence="2">ChiHjej12B11-9795</strain>
    </source>
</reference>
<comment type="caution">
    <text evidence="2">The sequence shown here is derived from an EMBL/GenBank/DDBJ whole genome shotgun (WGS) entry which is preliminary data.</text>
</comment>
<name>A0A9D2HZE6_9BACE</name>
<keyword evidence="1" id="KW-0732">Signal</keyword>
<accession>A0A9D2HZE6</accession>
<protein>
    <submittedName>
        <fullName evidence="2">Tetratricopeptide repeat protein</fullName>
    </submittedName>
</protein>
<dbReference type="SUPFAM" id="SSF48452">
    <property type="entry name" value="TPR-like"/>
    <property type="match status" value="3"/>
</dbReference>
<feature type="chain" id="PRO_5038561842" evidence="1">
    <location>
        <begin position="23"/>
        <end position="987"/>
    </location>
</feature>
<gene>
    <name evidence="2" type="ORF">H9950_11850</name>
</gene>